<proteinExistence type="predicted"/>
<dbReference type="Proteomes" id="UP000663879">
    <property type="component" value="Unassembled WGS sequence"/>
</dbReference>
<organism evidence="2 3">
    <name type="scientific">Brachionus calyciflorus</name>
    <dbReference type="NCBI Taxonomy" id="104777"/>
    <lineage>
        <taxon>Eukaryota</taxon>
        <taxon>Metazoa</taxon>
        <taxon>Spiralia</taxon>
        <taxon>Gnathifera</taxon>
        <taxon>Rotifera</taxon>
        <taxon>Eurotatoria</taxon>
        <taxon>Monogononta</taxon>
        <taxon>Pseudotrocha</taxon>
        <taxon>Ploima</taxon>
        <taxon>Brachionidae</taxon>
        <taxon>Brachionus</taxon>
    </lineage>
</organism>
<comment type="caution">
    <text evidence="2">The sequence shown here is derived from an EMBL/GenBank/DDBJ whole genome shotgun (WGS) entry which is preliminary data.</text>
</comment>
<evidence type="ECO:0000313" key="2">
    <source>
        <dbReference type="EMBL" id="CAF1026090.1"/>
    </source>
</evidence>
<feature type="non-terminal residue" evidence="2">
    <location>
        <position position="1"/>
    </location>
</feature>
<dbReference type="EMBL" id="CAJNOC010004562">
    <property type="protein sequence ID" value="CAF1026090.1"/>
    <property type="molecule type" value="Genomic_DNA"/>
</dbReference>
<keyword evidence="3" id="KW-1185">Reference proteome</keyword>
<evidence type="ECO:0000256" key="1">
    <source>
        <dbReference type="SAM" id="MobiDB-lite"/>
    </source>
</evidence>
<dbReference type="AlphaFoldDB" id="A0A814ITM3"/>
<sequence>VLKVSDKNNLPVENNLDLGNNLENNLPGENNLDLEIDDQTQKKKEGGNIADIQETCSHNLRNAAEKMAQQHIHKLGESKVGDTVQVPVHEVDRGAGDLLNILAYIVKINKQLATKHGIIKGWFSRNMFHICKQKLISPESLD</sequence>
<feature type="compositionally biased region" description="Low complexity" evidence="1">
    <location>
        <begin position="13"/>
        <end position="24"/>
    </location>
</feature>
<reference evidence="2" key="1">
    <citation type="submission" date="2021-02" db="EMBL/GenBank/DDBJ databases">
        <authorList>
            <person name="Nowell W R."/>
        </authorList>
    </citation>
    <scope>NUCLEOTIDE SEQUENCE</scope>
    <source>
        <strain evidence="2">Ploen Becks lab</strain>
    </source>
</reference>
<name>A0A814ITM3_9BILA</name>
<feature type="region of interest" description="Disordered" evidence="1">
    <location>
        <begin position="1"/>
        <end position="24"/>
    </location>
</feature>
<protein>
    <submittedName>
        <fullName evidence="2">Uncharacterized protein</fullName>
    </submittedName>
</protein>
<accession>A0A814ITM3</accession>
<dbReference type="OrthoDB" id="6780411at2759"/>
<gene>
    <name evidence="2" type="ORF">OXX778_LOCUS17626</name>
</gene>
<evidence type="ECO:0000313" key="3">
    <source>
        <dbReference type="Proteomes" id="UP000663879"/>
    </source>
</evidence>